<feature type="region of interest" description="Disordered" evidence="1">
    <location>
        <begin position="119"/>
        <end position="209"/>
    </location>
</feature>
<keyword evidence="3" id="KW-1185">Reference proteome</keyword>
<evidence type="ECO:0000256" key="1">
    <source>
        <dbReference type="SAM" id="MobiDB-lite"/>
    </source>
</evidence>
<sequence>MPGGPIDKSGSPSLIHTITRLIDASITEGAGLDNLITVLSIICLISVLNRNQTMESPAPTSSAASSNPIQKLLGELTKAEGSKGGSPDLMSLLPLLNNPQIKSKLNPATMASILGMLNNMSGSASDKPDKPNKQEQAKDKAKSDHKNGSKESEAITLDSNDTANRAASAAISDSPPPAVPEPQDEGEEGENPDNESKNLGRYLNWKNNF</sequence>
<accession>A0A348AP48</accession>
<organism evidence="2 3">
    <name type="scientific">Methylomusa anaerophila</name>
    <dbReference type="NCBI Taxonomy" id="1930071"/>
    <lineage>
        <taxon>Bacteria</taxon>
        <taxon>Bacillati</taxon>
        <taxon>Bacillota</taxon>
        <taxon>Negativicutes</taxon>
        <taxon>Selenomonadales</taxon>
        <taxon>Sporomusaceae</taxon>
        <taxon>Methylomusa</taxon>
    </lineage>
</organism>
<feature type="compositionally biased region" description="Acidic residues" evidence="1">
    <location>
        <begin position="182"/>
        <end position="193"/>
    </location>
</feature>
<dbReference type="RefSeq" id="WP_126309756.1">
    <property type="nucleotide sequence ID" value="NZ_AP018449.1"/>
</dbReference>
<proteinExistence type="predicted"/>
<evidence type="ECO:0000313" key="2">
    <source>
        <dbReference type="EMBL" id="BBB92846.1"/>
    </source>
</evidence>
<reference evidence="2 3" key="1">
    <citation type="journal article" date="2018" name="Int. J. Syst. Evol. Microbiol.">
        <title>Methylomusa anaerophila gen. nov., sp. nov., an anaerobic methanol-utilizing bacterium isolated from a microbial fuel cell.</title>
        <authorList>
            <person name="Amano N."/>
            <person name="Yamamuro A."/>
            <person name="Miyahara M."/>
            <person name="Kouzuma A."/>
            <person name="Abe T."/>
            <person name="Watanabe K."/>
        </authorList>
    </citation>
    <scope>NUCLEOTIDE SEQUENCE [LARGE SCALE GENOMIC DNA]</scope>
    <source>
        <strain evidence="2 3">MMFC1</strain>
    </source>
</reference>
<dbReference type="OrthoDB" id="1682779at2"/>
<dbReference type="EMBL" id="AP018449">
    <property type="protein sequence ID" value="BBB92846.1"/>
    <property type="molecule type" value="Genomic_DNA"/>
</dbReference>
<gene>
    <name evidence="2" type="ORF">MAMMFC1_03554</name>
</gene>
<dbReference type="Proteomes" id="UP000276437">
    <property type="component" value="Chromosome"/>
</dbReference>
<protein>
    <submittedName>
        <fullName evidence="2">Uncharacterized protein</fullName>
    </submittedName>
</protein>
<evidence type="ECO:0000313" key="3">
    <source>
        <dbReference type="Proteomes" id="UP000276437"/>
    </source>
</evidence>
<dbReference type="KEGG" id="mana:MAMMFC1_03554"/>
<feature type="compositionally biased region" description="Basic and acidic residues" evidence="1">
    <location>
        <begin position="126"/>
        <end position="153"/>
    </location>
</feature>
<dbReference type="AlphaFoldDB" id="A0A348AP48"/>
<name>A0A348AP48_9FIRM</name>